<dbReference type="Proteomes" id="UP001235849">
    <property type="component" value="Unassembled WGS sequence"/>
</dbReference>
<dbReference type="InterPro" id="IPR036291">
    <property type="entry name" value="NAD(P)-bd_dom_sf"/>
</dbReference>
<keyword evidence="2 5" id="KW-0816">Tricarboxylic acid cycle</keyword>
<evidence type="ECO:0000256" key="3">
    <source>
        <dbReference type="ARBA" id="ARBA00023002"/>
    </source>
</evidence>
<dbReference type="InterPro" id="IPR001236">
    <property type="entry name" value="Lactate/malate_DH_N"/>
</dbReference>
<dbReference type="SUPFAM" id="SSF56327">
    <property type="entry name" value="LDH C-terminal domain-like"/>
    <property type="match status" value="1"/>
</dbReference>
<feature type="domain" description="Lactate/malate dehydrogenase N-terminal" evidence="6">
    <location>
        <begin position="11"/>
        <end position="149"/>
    </location>
</feature>
<comment type="catalytic activity">
    <reaction evidence="5">
        <text>(S)-malate + NAD(+) = oxaloacetate + NADH + H(+)</text>
        <dbReference type="Rhea" id="RHEA:21432"/>
        <dbReference type="ChEBI" id="CHEBI:15378"/>
        <dbReference type="ChEBI" id="CHEBI:15589"/>
        <dbReference type="ChEBI" id="CHEBI:16452"/>
        <dbReference type="ChEBI" id="CHEBI:57540"/>
        <dbReference type="ChEBI" id="CHEBI:57945"/>
        <dbReference type="EC" id="1.1.1.37"/>
    </reaction>
</comment>
<feature type="binding site" evidence="5">
    <location>
        <position position="127"/>
    </location>
    <ligand>
        <name>substrate</name>
    </ligand>
</feature>
<feature type="binding site" evidence="5">
    <location>
        <begin position="16"/>
        <end position="21"/>
    </location>
    <ligand>
        <name>NAD(+)</name>
        <dbReference type="ChEBI" id="CHEBI:57540"/>
    </ligand>
</feature>
<dbReference type="Gene3D" id="3.40.50.720">
    <property type="entry name" value="NAD(P)-binding Rossmann-like Domain"/>
    <property type="match status" value="1"/>
</dbReference>
<dbReference type="SUPFAM" id="SSF51735">
    <property type="entry name" value="NAD(P)-binding Rossmann-fold domains"/>
    <property type="match status" value="1"/>
</dbReference>
<dbReference type="InterPro" id="IPR022383">
    <property type="entry name" value="Lactate/malate_DH_C"/>
</dbReference>
<evidence type="ECO:0000256" key="1">
    <source>
        <dbReference type="ARBA" id="ARBA00006054"/>
    </source>
</evidence>
<dbReference type="HAMAP" id="MF_00487">
    <property type="entry name" value="Malate_dehydrog_3"/>
    <property type="match status" value="1"/>
</dbReference>
<dbReference type="EC" id="1.1.1.37" evidence="5"/>
<sequence>MVKSNQSINPRVGVIGAGKVGSTLAQRIAEKDLADVVLLDVIEGMPQGIALDLMEARGVEHHDRQLIGSNNYADLVDCDIVVITAGKPRTPGMSREELVEINAKIVKSAVKEAVKHCPEAIFILVTNPLDVMTYLAWKVSGLDPSRVMGMAGVLDSARFETFISLELGCSIADIQSLVLGGHGDLMVPLPRFSTVRGIPITELMDKETIDRLVDRTRKGGAEIVQLMKTGSAYYAPASSVCLMVEAVLHNQARFMPVAGYLQGQYGLDDIYMGVPCKLGYKGIEQILELPLQKSEIAALRESAEVVRKGLEMVEGLVGFD</sequence>
<dbReference type="Pfam" id="PF00056">
    <property type="entry name" value="Ldh_1_N"/>
    <property type="match status" value="1"/>
</dbReference>
<comment type="similarity">
    <text evidence="5">Belongs to the LDH/MDH superfamily. MDH type 3 family.</text>
</comment>
<keyword evidence="3 5" id="KW-0560">Oxidoreductase</keyword>
<dbReference type="PANTHER" id="PTHR43128">
    <property type="entry name" value="L-2-HYDROXYCARBOXYLATE DEHYDROGENASE (NAD(P)(+))"/>
    <property type="match status" value="1"/>
</dbReference>
<dbReference type="NCBIfam" id="NF004863">
    <property type="entry name" value="PRK06223.1"/>
    <property type="match status" value="1"/>
</dbReference>
<gene>
    <name evidence="5 8" type="primary">mdh</name>
    <name evidence="8" type="ORF">PMG25_16420</name>
</gene>
<comment type="caution">
    <text evidence="8">The sequence shown here is derived from an EMBL/GenBank/DDBJ whole genome shotgun (WGS) entry which is preliminary data.</text>
</comment>
<organism evidence="8 9">
    <name type="scientific">Roseofilum capinflatum BLCC-M114</name>
    <dbReference type="NCBI Taxonomy" id="3022440"/>
    <lineage>
        <taxon>Bacteria</taxon>
        <taxon>Bacillati</taxon>
        <taxon>Cyanobacteriota</taxon>
        <taxon>Cyanophyceae</taxon>
        <taxon>Desertifilales</taxon>
        <taxon>Desertifilaceae</taxon>
        <taxon>Roseofilum</taxon>
        <taxon>Roseofilum capinflatum</taxon>
    </lineage>
</organism>
<feature type="binding site" evidence="5">
    <location>
        <begin position="125"/>
        <end position="127"/>
    </location>
    <ligand>
        <name>NAD(+)</name>
        <dbReference type="ChEBI" id="CHEBI:57540"/>
    </ligand>
</feature>
<dbReference type="PIRSF" id="PIRSF000102">
    <property type="entry name" value="Lac_mal_DH"/>
    <property type="match status" value="1"/>
</dbReference>
<dbReference type="RefSeq" id="WP_283767974.1">
    <property type="nucleotide sequence ID" value="NZ_JAQOSO010000087.1"/>
</dbReference>
<protein>
    <recommendedName>
        <fullName evidence="5">Malate dehydrogenase</fullName>
        <ecNumber evidence="5">1.1.1.37</ecNumber>
    </recommendedName>
</protein>
<dbReference type="Pfam" id="PF02866">
    <property type="entry name" value="Ldh_1_C"/>
    <property type="match status" value="1"/>
</dbReference>
<evidence type="ECO:0000256" key="5">
    <source>
        <dbReference type="HAMAP-Rule" id="MF_00487"/>
    </source>
</evidence>
<keyword evidence="4 5" id="KW-0520">NAD</keyword>
<comment type="similarity">
    <text evidence="1">Belongs to the LDH/MDH superfamily. LDH family.</text>
</comment>
<feature type="binding site" evidence="5">
    <location>
        <position position="89"/>
    </location>
    <ligand>
        <name>substrate</name>
    </ligand>
</feature>
<feature type="binding site" evidence="5">
    <location>
        <position position="95"/>
    </location>
    <ligand>
        <name>substrate</name>
    </ligand>
</feature>
<comment type="function">
    <text evidence="5">Catalyzes the reversible oxidation of malate to oxaloacetate.</text>
</comment>
<name>A0ABT7B932_9CYAN</name>
<accession>A0ABT7B932</accession>
<evidence type="ECO:0000313" key="9">
    <source>
        <dbReference type="Proteomes" id="UP001235849"/>
    </source>
</evidence>
<dbReference type="EMBL" id="JAQOSO010000087">
    <property type="protein sequence ID" value="MDJ1175675.1"/>
    <property type="molecule type" value="Genomic_DNA"/>
</dbReference>
<feature type="active site" description="Proton acceptor" evidence="5">
    <location>
        <position position="182"/>
    </location>
</feature>
<dbReference type="Gene3D" id="3.90.110.10">
    <property type="entry name" value="Lactate dehydrogenase/glycoside hydrolase, family 4, C-terminal"/>
    <property type="match status" value="1"/>
</dbReference>
<reference evidence="8 9" key="1">
    <citation type="submission" date="2023-01" db="EMBL/GenBank/DDBJ databases">
        <title>Novel diversity within Roseofilum (Cyanobacteria; Desertifilaceae) from marine benthic mats with descriptions of four novel species.</title>
        <authorList>
            <person name="Wang Y."/>
            <person name="Berthold D.E."/>
            <person name="Hu J."/>
            <person name="Lefler F.W."/>
            <person name="Laughinghouse H.D. IV."/>
        </authorList>
    </citation>
    <scope>NUCLEOTIDE SEQUENCE [LARGE SCALE GENOMIC DNA]</scope>
    <source>
        <strain evidence="8 9">BLCC-M114</strain>
    </source>
</reference>
<proteinExistence type="inferred from homology"/>
<dbReference type="InterPro" id="IPR001557">
    <property type="entry name" value="L-lactate/malate_DH"/>
</dbReference>
<evidence type="ECO:0000259" key="7">
    <source>
        <dbReference type="Pfam" id="PF02866"/>
    </source>
</evidence>
<evidence type="ECO:0000259" key="6">
    <source>
        <dbReference type="Pfam" id="PF00056"/>
    </source>
</evidence>
<feature type="binding site" evidence="5">
    <location>
        <position position="102"/>
    </location>
    <ligand>
        <name>NAD(+)</name>
        <dbReference type="ChEBI" id="CHEBI:57540"/>
    </ligand>
</feature>
<dbReference type="GO" id="GO:0030060">
    <property type="term" value="F:L-malate dehydrogenase (NAD+) activity"/>
    <property type="evidence" value="ECO:0007669"/>
    <property type="project" value="UniProtKB-EC"/>
</dbReference>
<dbReference type="PRINTS" id="PR00086">
    <property type="entry name" value="LLDHDRGNASE"/>
</dbReference>
<keyword evidence="9" id="KW-1185">Reference proteome</keyword>
<dbReference type="InterPro" id="IPR011275">
    <property type="entry name" value="Malate_DH_type3"/>
</dbReference>
<evidence type="ECO:0000256" key="2">
    <source>
        <dbReference type="ARBA" id="ARBA00022532"/>
    </source>
</evidence>
<dbReference type="NCBIfam" id="TIGR01763">
    <property type="entry name" value="MalateDH_bact"/>
    <property type="match status" value="1"/>
</dbReference>
<dbReference type="PANTHER" id="PTHR43128:SF16">
    <property type="entry name" value="L-LACTATE DEHYDROGENASE"/>
    <property type="match status" value="1"/>
</dbReference>
<feature type="binding site" evidence="5">
    <location>
        <position position="158"/>
    </location>
    <ligand>
        <name>substrate</name>
    </ligand>
</feature>
<dbReference type="InterPro" id="IPR015955">
    <property type="entry name" value="Lactate_DH/Glyco_Ohase_4_C"/>
</dbReference>
<dbReference type="CDD" id="cd01339">
    <property type="entry name" value="LDH-like_MDH"/>
    <property type="match status" value="1"/>
</dbReference>
<feature type="domain" description="Lactate/malate dehydrogenase C-terminal" evidence="7">
    <location>
        <begin position="154"/>
        <end position="313"/>
    </location>
</feature>
<evidence type="ECO:0000256" key="4">
    <source>
        <dbReference type="ARBA" id="ARBA00023027"/>
    </source>
</evidence>
<evidence type="ECO:0000313" key="8">
    <source>
        <dbReference type="EMBL" id="MDJ1175675.1"/>
    </source>
</evidence>
<feature type="binding site" evidence="5">
    <location>
        <position position="40"/>
    </location>
    <ligand>
        <name>NAD(+)</name>
        <dbReference type="ChEBI" id="CHEBI:57540"/>
    </ligand>
</feature>